<evidence type="ECO:0000313" key="2">
    <source>
        <dbReference type="Proteomes" id="UP001165064"/>
    </source>
</evidence>
<dbReference type="Proteomes" id="UP001165064">
    <property type="component" value="Unassembled WGS sequence"/>
</dbReference>
<organism evidence="1 2">
    <name type="scientific">Ambrosiozyma monospora</name>
    <name type="common">Yeast</name>
    <name type="synonym">Endomycopsis monosporus</name>
    <dbReference type="NCBI Taxonomy" id="43982"/>
    <lineage>
        <taxon>Eukaryota</taxon>
        <taxon>Fungi</taxon>
        <taxon>Dikarya</taxon>
        <taxon>Ascomycota</taxon>
        <taxon>Saccharomycotina</taxon>
        <taxon>Pichiomycetes</taxon>
        <taxon>Pichiales</taxon>
        <taxon>Pichiaceae</taxon>
        <taxon>Ambrosiozyma</taxon>
    </lineage>
</organism>
<reference evidence="1" key="1">
    <citation type="submission" date="2023-04" db="EMBL/GenBank/DDBJ databases">
        <title>Ambrosiozyma monospora NBRC 10751.</title>
        <authorList>
            <person name="Ichikawa N."/>
            <person name="Sato H."/>
            <person name="Tonouchi N."/>
        </authorList>
    </citation>
    <scope>NUCLEOTIDE SEQUENCE</scope>
    <source>
        <strain evidence="1">NBRC 10751</strain>
    </source>
</reference>
<sequence length="159" mass="18538">MLQELDLRCHCTLVDKIYLYLPPLMKLKLSVNDPIAGELPSTLRFLEFTGPVESFERFWRQYVTPLKSLISFKRDDKHHTGFIDFRGLSFPKHLSYFNVHSRFVVLDSLPDSIKKFYVGDQCQILIDPSKGESISSIRNKVLSTNYCKWGTINFEKMNP</sequence>
<proteinExistence type="predicted"/>
<dbReference type="EMBL" id="BSXS01003541">
    <property type="protein sequence ID" value="GME81488.1"/>
    <property type="molecule type" value="Genomic_DNA"/>
</dbReference>
<evidence type="ECO:0000313" key="1">
    <source>
        <dbReference type="EMBL" id="GME81488.1"/>
    </source>
</evidence>
<comment type="caution">
    <text evidence="1">The sequence shown here is derived from an EMBL/GenBank/DDBJ whole genome shotgun (WGS) entry which is preliminary data.</text>
</comment>
<name>A0ACB5T5B4_AMBMO</name>
<protein>
    <submittedName>
        <fullName evidence="1">Unnamed protein product</fullName>
    </submittedName>
</protein>
<keyword evidence="2" id="KW-1185">Reference proteome</keyword>
<accession>A0ACB5T5B4</accession>
<gene>
    <name evidence="1" type="ORF">Amon02_000497200</name>
</gene>